<keyword evidence="2" id="KW-1185">Reference proteome</keyword>
<evidence type="ECO:0008006" key="3">
    <source>
        <dbReference type="Google" id="ProtNLM"/>
    </source>
</evidence>
<evidence type="ECO:0000313" key="1">
    <source>
        <dbReference type="EMBL" id="KAJ8926770.1"/>
    </source>
</evidence>
<comment type="caution">
    <text evidence="1">The sequence shown here is derived from an EMBL/GenBank/DDBJ whole genome shotgun (WGS) entry which is preliminary data.</text>
</comment>
<proteinExistence type="predicted"/>
<accession>A0AAV8WJ06</accession>
<evidence type="ECO:0000313" key="2">
    <source>
        <dbReference type="Proteomes" id="UP001162156"/>
    </source>
</evidence>
<reference evidence="1" key="1">
    <citation type="journal article" date="2023" name="Insect Mol. Biol.">
        <title>Genome sequencing provides insights into the evolution of gene families encoding plant cell wall-degrading enzymes in longhorned beetles.</title>
        <authorList>
            <person name="Shin N.R."/>
            <person name="Okamura Y."/>
            <person name="Kirsch R."/>
            <person name="Pauchet Y."/>
        </authorList>
    </citation>
    <scope>NUCLEOTIDE SEQUENCE</scope>
    <source>
        <strain evidence="1">RBIC_L_NR</strain>
    </source>
</reference>
<organism evidence="1 2">
    <name type="scientific">Rhamnusium bicolor</name>
    <dbReference type="NCBI Taxonomy" id="1586634"/>
    <lineage>
        <taxon>Eukaryota</taxon>
        <taxon>Metazoa</taxon>
        <taxon>Ecdysozoa</taxon>
        <taxon>Arthropoda</taxon>
        <taxon>Hexapoda</taxon>
        <taxon>Insecta</taxon>
        <taxon>Pterygota</taxon>
        <taxon>Neoptera</taxon>
        <taxon>Endopterygota</taxon>
        <taxon>Coleoptera</taxon>
        <taxon>Polyphaga</taxon>
        <taxon>Cucujiformia</taxon>
        <taxon>Chrysomeloidea</taxon>
        <taxon>Cerambycidae</taxon>
        <taxon>Lepturinae</taxon>
        <taxon>Rhagiini</taxon>
        <taxon>Rhamnusium</taxon>
    </lineage>
</organism>
<protein>
    <recommendedName>
        <fullName evidence="3">Transposase</fullName>
    </recommendedName>
</protein>
<dbReference type="AlphaFoldDB" id="A0AAV8WJ06"/>
<name>A0AAV8WJ06_9CUCU</name>
<dbReference type="Proteomes" id="UP001162156">
    <property type="component" value="Unassembled WGS sequence"/>
</dbReference>
<gene>
    <name evidence="1" type="ORF">NQ314_020888</name>
</gene>
<dbReference type="EMBL" id="JANEYF010005793">
    <property type="protein sequence ID" value="KAJ8926770.1"/>
    <property type="molecule type" value="Genomic_DNA"/>
</dbReference>
<sequence length="71" mass="8480">MPHLEKRLDDYILRCSKISYGITYIKIRKLAFSYAKLLKCPYPKNWDNANMAGIDWPKNYMDRITISHLEN</sequence>